<comment type="similarity">
    <text evidence="2">Belongs to the low molecular weight phosphotyrosine protein phosphatase family.</text>
</comment>
<dbReference type="InterPro" id="IPR023485">
    <property type="entry name" value="Ptyr_pPase"/>
</dbReference>
<proteinExistence type="inferred from homology"/>
<feature type="active site" description="Nucleophile" evidence="5">
    <location>
        <position position="13"/>
    </location>
</feature>
<dbReference type="PRINTS" id="PR00719">
    <property type="entry name" value="LMWPTPASE"/>
</dbReference>
<evidence type="ECO:0000259" key="7">
    <source>
        <dbReference type="SMART" id="SM00226"/>
    </source>
</evidence>
<dbReference type="GO" id="GO:0004725">
    <property type="term" value="F:protein tyrosine phosphatase activity"/>
    <property type="evidence" value="ECO:0007669"/>
    <property type="project" value="InterPro"/>
</dbReference>
<dbReference type="SMART" id="SM00226">
    <property type="entry name" value="LMWPc"/>
    <property type="match status" value="1"/>
</dbReference>
<reference evidence="9" key="3">
    <citation type="submission" date="2015-02" db="EMBL/GenBank/DDBJ databases">
        <title>Genome analysis of three genomes within the thermophilic hydrogenogenic bacterial species Caldanaerobacter subterraneus.</title>
        <authorList>
            <person name="Sant'Anna F.H."/>
            <person name="Lebedinsky A."/>
            <person name="Sokolova T."/>
            <person name="Robb F.T."/>
            <person name="Gonzalez J.M."/>
        </authorList>
    </citation>
    <scope>NUCLEOTIDE SEQUENCE [LARGE SCALE GENOMIC DNA]</scope>
    <source>
        <strain evidence="9">DSM 12653</strain>
    </source>
</reference>
<dbReference type="SUPFAM" id="SSF89623">
    <property type="entry name" value="Ribose/Galactose isomerase RpiB/AlsB"/>
    <property type="match status" value="1"/>
</dbReference>
<sequence length="302" mass="33332">MRVLFVCTGNTCRSPMAEGIFNAKSKALGKDWEAKSAGVFAPEGFPASSEAVEVLKKEYGIDISDHRAKSLREEDLKGADLVLAMAFSHKRSLVSQYPEYADKIFTIKEFVGLEGDVEDPYGMPLEVYKKTAEELSGLIDKLIEKLSEERKVDRMIALGSDHAGYELKEVIKKYLEEKGIPYKDFGTFNEESVDYPDYALKVAEAVASGECTEGILVCGTGIGMSITANKVPGIRAAHVEDVFSARAAKEHNNANILCMGGRVTGPGLAIMMVEEWLNATFQGGRHQKRIDKITEIEKKYMK</sequence>
<dbReference type="Pfam" id="PF02502">
    <property type="entry name" value="LacAB_rpiB"/>
    <property type="match status" value="1"/>
</dbReference>
<accession>A0A0F5PSL7</accession>
<feature type="active site" description="Proton donor" evidence="5">
    <location>
        <position position="119"/>
    </location>
</feature>
<comment type="similarity">
    <text evidence="1">Belongs to the LacAB/RpiB family.</text>
</comment>
<dbReference type="PANTHER" id="PTHR43732">
    <property type="entry name" value="RIBOSE 5-PHOSPHATE ISOMERASE-RELATED"/>
    <property type="match status" value="1"/>
</dbReference>
<dbReference type="Gene3D" id="3.40.50.2300">
    <property type="match status" value="1"/>
</dbReference>
<evidence type="ECO:0000256" key="2">
    <source>
        <dbReference type="ARBA" id="ARBA00011063"/>
    </source>
</evidence>
<dbReference type="PANTHER" id="PTHR43732:SF1">
    <property type="entry name" value="RIBOSE 5-PHOSPHATE ISOMERASE"/>
    <property type="match status" value="1"/>
</dbReference>
<dbReference type="RefSeq" id="WP_011024652.1">
    <property type="nucleotide sequence ID" value="NZ_ABXP02000024.1"/>
</dbReference>
<dbReference type="InterPro" id="IPR051812">
    <property type="entry name" value="SPI_LacAB/RpiB"/>
</dbReference>
<feature type="coiled-coil region" evidence="6">
    <location>
        <begin position="125"/>
        <end position="152"/>
    </location>
</feature>
<dbReference type="GO" id="GO:0005975">
    <property type="term" value="P:carbohydrate metabolic process"/>
    <property type="evidence" value="ECO:0007669"/>
    <property type="project" value="InterPro"/>
</dbReference>
<dbReference type="InterPro" id="IPR036569">
    <property type="entry name" value="RpiB_LacA_LacB_sf"/>
</dbReference>
<dbReference type="NCBIfam" id="NF004051">
    <property type="entry name" value="PRK05571.1"/>
    <property type="match status" value="1"/>
</dbReference>
<feature type="active site" description="Nucleophile" evidence="5">
    <location>
        <position position="7"/>
    </location>
</feature>
<organism evidence="8 9">
    <name type="scientific">Caldanaerobacter subterraneus subsp. pacificus DSM 12653</name>
    <dbReference type="NCBI Taxonomy" id="391606"/>
    <lineage>
        <taxon>Bacteria</taxon>
        <taxon>Bacillati</taxon>
        <taxon>Bacillota</taxon>
        <taxon>Clostridia</taxon>
        <taxon>Thermoanaerobacterales</taxon>
        <taxon>Thermoanaerobacteraceae</taxon>
        <taxon>Caldanaerobacter</taxon>
    </lineage>
</organism>
<keyword evidence="4 8" id="KW-0413">Isomerase</keyword>
<dbReference type="SUPFAM" id="SSF52788">
    <property type="entry name" value="Phosphotyrosine protein phosphatases I"/>
    <property type="match status" value="1"/>
</dbReference>
<gene>
    <name evidence="8" type="ORF">CDSM653_00122</name>
</gene>
<dbReference type="InterPro" id="IPR003500">
    <property type="entry name" value="RpiB_LacA_LacB"/>
</dbReference>
<dbReference type="Gene3D" id="3.40.1400.10">
    <property type="entry name" value="Sugar-phosphate isomerase, RpiB/LacA/LacB"/>
    <property type="match status" value="1"/>
</dbReference>
<keyword evidence="6" id="KW-0175">Coiled coil</keyword>
<dbReference type="Proteomes" id="UP000010146">
    <property type="component" value="Unassembled WGS sequence"/>
</dbReference>
<evidence type="ECO:0000256" key="6">
    <source>
        <dbReference type="SAM" id="Coils"/>
    </source>
</evidence>
<evidence type="ECO:0000256" key="1">
    <source>
        <dbReference type="ARBA" id="ARBA00008754"/>
    </source>
</evidence>
<dbReference type="Pfam" id="PF01451">
    <property type="entry name" value="LMWPc"/>
    <property type="match status" value="1"/>
</dbReference>
<dbReference type="InterPro" id="IPR004785">
    <property type="entry name" value="RpiB"/>
</dbReference>
<dbReference type="NCBIfam" id="TIGR01120">
    <property type="entry name" value="rpiB"/>
    <property type="match status" value="1"/>
</dbReference>
<dbReference type="EMBL" id="ABXP02000024">
    <property type="protein sequence ID" value="KKC30814.1"/>
    <property type="molecule type" value="Genomic_DNA"/>
</dbReference>
<dbReference type="CDD" id="cd16344">
    <property type="entry name" value="LMWPAP"/>
    <property type="match status" value="1"/>
</dbReference>
<dbReference type="NCBIfam" id="TIGR00689">
    <property type="entry name" value="rpiB_lacA_lacB"/>
    <property type="match status" value="1"/>
</dbReference>
<name>A0A0F5PSL7_9THEO</name>
<dbReference type="InterPro" id="IPR036196">
    <property type="entry name" value="Ptyr_pPase_sf"/>
</dbReference>
<protein>
    <submittedName>
        <fullName evidence="8">Ribose 5-phosphate isomerase RpiB</fullName>
    </submittedName>
</protein>
<comment type="caution">
    <text evidence="8">The sequence shown here is derived from an EMBL/GenBank/DDBJ whole genome shotgun (WGS) entry which is preliminary data.</text>
</comment>
<evidence type="ECO:0000256" key="4">
    <source>
        <dbReference type="ARBA" id="ARBA00023235"/>
    </source>
</evidence>
<reference evidence="8 9" key="1">
    <citation type="submission" date="2008-07" db="EMBL/GenBank/DDBJ databases">
        <authorList>
            <person name="Gonzalez J."/>
            <person name="Sokolova T."/>
            <person name="Ferriera S."/>
            <person name="Johnson J."/>
            <person name="Kravitz S."/>
            <person name="Beeson K."/>
            <person name="Sutton G."/>
            <person name="Rogers Y.-H."/>
            <person name="Friedman R."/>
            <person name="Frazier M."/>
            <person name="Venter J.C."/>
        </authorList>
    </citation>
    <scope>NUCLEOTIDE SEQUENCE [LARGE SCALE GENOMIC DNA]</scope>
    <source>
        <strain evidence="8 9">DSM 12653</strain>
    </source>
</reference>
<keyword evidence="3" id="KW-0378">Hydrolase</keyword>
<dbReference type="InterPro" id="IPR017867">
    <property type="entry name" value="Tyr_phospatase_low_mol_wt"/>
</dbReference>
<evidence type="ECO:0000256" key="3">
    <source>
        <dbReference type="ARBA" id="ARBA00022801"/>
    </source>
</evidence>
<evidence type="ECO:0000313" key="8">
    <source>
        <dbReference type="EMBL" id="KKC30814.1"/>
    </source>
</evidence>
<feature type="domain" description="Phosphotyrosine protein phosphatase I" evidence="7">
    <location>
        <begin position="1"/>
        <end position="145"/>
    </location>
</feature>
<reference evidence="8 9" key="2">
    <citation type="journal article" date="2015" name="BMC Genomics">
        <title>Analysis of three genomes within the thermophilic bacterial species Caldanaerobacter subterraneus with a focus on carbon monoxide dehydrogenase evolution and hydrolase diversity.</title>
        <authorList>
            <person name="Sant'Anna F.H."/>
            <person name="Lebedinsky A.V."/>
            <person name="Sokolova T.G."/>
            <person name="Robb F.T."/>
            <person name="Gonzalez J.M."/>
        </authorList>
    </citation>
    <scope>NUCLEOTIDE SEQUENCE [LARGE SCALE GENOMIC DNA]</scope>
    <source>
        <strain evidence="8 9">DSM 12653</strain>
    </source>
</reference>
<dbReference type="AlphaFoldDB" id="A0A0F5PSL7"/>
<evidence type="ECO:0000256" key="5">
    <source>
        <dbReference type="PIRSR" id="PIRSR617867-1"/>
    </source>
</evidence>
<evidence type="ECO:0000313" key="9">
    <source>
        <dbReference type="Proteomes" id="UP000010146"/>
    </source>
</evidence>
<dbReference type="SMR" id="A0A0F5PSL7"/>
<dbReference type="GO" id="GO:0016861">
    <property type="term" value="F:intramolecular oxidoreductase activity, interconverting aldoses and ketoses"/>
    <property type="evidence" value="ECO:0007669"/>
    <property type="project" value="UniProtKB-ARBA"/>
</dbReference>